<feature type="domain" description="SAM" evidence="3">
    <location>
        <begin position="8"/>
        <end position="52"/>
    </location>
</feature>
<evidence type="ECO:0000259" key="4">
    <source>
        <dbReference type="PROSITE" id="PS50125"/>
    </source>
</evidence>
<dbReference type="GO" id="GO:0005737">
    <property type="term" value="C:cytoplasm"/>
    <property type="evidence" value="ECO:0007669"/>
    <property type="project" value="TreeGrafter"/>
</dbReference>
<dbReference type="Pfam" id="PF00536">
    <property type="entry name" value="SAM_1"/>
    <property type="match status" value="1"/>
</dbReference>
<dbReference type="PANTHER" id="PTHR16305:SF28">
    <property type="entry name" value="GUANYLATE CYCLASE DOMAIN-CONTAINING PROTEIN"/>
    <property type="match status" value="1"/>
</dbReference>
<dbReference type="InterPro" id="IPR001660">
    <property type="entry name" value="SAM"/>
</dbReference>
<dbReference type="Proteomes" id="UP000183174">
    <property type="component" value="Unassembled WGS sequence"/>
</dbReference>
<dbReference type="SMART" id="SM00454">
    <property type="entry name" value="SAM"/>
    <property type="match status" value="1"/>
</dbReference>
<dbReference type="GO" id="GO:0004016">
    <property type="term" value="F:adenylate cyclase activity"/>
    <property type="evidence" value="ECO:0007669"/>
    <property type="project" value="TreeGrafter"/>
</dbReference>
<sequence>MPNDGSRTGTERLRHWLESVGLSQYTDLFVRHRIDLDILPHLTEPDLAQIGLPLGDRKRLQRATASLSGMAAPAAGHTLPATAIVAERRQLTTMFCDMVDSTALSAQFDPEDVRDMIASFRETCVGVVKHYEGFAARFVGDGILVYFGYPKAHEDDAERAVRAGLEIVRTLSTAPAIEPLSALNQAPAVRIGIATGLVVVGDLVGQGTEERDSAVGETVNLAARLQGLAPPNGVVISSSTQSLLKGKFDYRNLGVHALKGIAGRTQAWHVVRPSRVETRFAAAIGSRLTPLVNRDDEITVLLGRWEQAKAGDGQVVVLFGEPGIGKSRIVQEIFVRIAGDRHGHVSFQCSPYYSSTAFHPFIEQLKFALGLDRDDASASSLSSLERTVAAAHGDIEQMTPLFAALLSIPTGGRYPPLDLSPQQQKDAIVSALINHLLGLAHDQPLVIAFEDAHWIDPTSREVIDLLVERVQYTPILVVITCRSEFKPSWSAHSHITTLVLNRLSRQQRTTLVERVAGSRKMPKEVVEDIIVKTDGVPLFVEELTKAVLESDLLTEERGNYVLSGSWRPLAIPATLMDSLMARLDRLGPFKRVAQIGATIGRQFSYEMLNAVASVPADQIEAALDRLEEAGLIVRLGHPPDALYSFKHVMIQDAAHASLLRSERRRLHARIASVLAQNYPEKTEREPELLAYHLTESDQSQPAAASWIKAGRHAARLGAYLEAIGHLRRGLAVVLGSPEMPDRDEMELELRIALGNALIAAKGYGTQEVEDNFARGLELGRQLDDEDKVLAAIRGLWMHHFIRADLTKAHGLSAALLKFAKRERPSELLSKQTLYLVEAHRSIAATMLYRGRFLAAQHHLRRSIELDDPVLHRGSAERLLNPGVMSMSYLGYLLWFLGQPDTARQHSEQAISDAEQMRHPFTLAFAQVFGAYLCQHLRDVTGTRDYASRAMTISSQHGFLHWKQQATILHGWALTELGDMDAGLSEMRTGVEGYEAQNSWLASCWFRCLLAQGYARAGLSEAALRALDGALTVAKRTGDHFYLAEIYRLQGEFIRAHAGPAADSEELFVQSLEVARGQNARSWELRTAVSLARLWRDSDKLEQAVDLLVPVVGRLREGLVTPDVKEAIALANELDMLSSRDQPWIARINSIRQCP</sequence>
<dbReference type="EMBL" id="FMAE01000006">
    <property type="protein sequence ID" value="SCB41870.1"/>
    <property type="molecule type" value="Genomic_DNA"/>
</dbReference>
<dbReference type="InterPro" id="IPR029787">
    <property type="entry name" value="Nucleotide_cyclase"/>
</dbReference>
<dbReference type="SUPFAM" id="SSF55073">
    <property type="entry name" value="Nucleotide cyclase"/>
    <property type="match status" value="1"/>
</dbReference>
<dbReference type="CDD" id="cd07302">
    <property type="entry name" value="CHD"/>
    <property type="match status" value="1"/>
</dbReference>
<dbReference type="Gene3D" id="1.10.150.50">
    <property type="entry name" value="Transcription Factor, Ets-1"/>
    <property type="match status" value="1"/>
</dbReference>
<dbReference type="InterPro" id="IPR027417">
    <property type="entry name" value="P-loop_NTPase"/>
</dbReference>
<protein>
    <submittedName>
        <fullName evidence="5">SAM domain (Sterile alpha motif)</fullName>
    </submittedName>
</protein>
<dbReference type="InterPro" id="IPR001054">
    <property type="entry name" value="A/G_cyclase"/>
</dbReference>
<accession>A0A1C3WPH1</accession>
<dbReference type="GO" id="GO:0009190">
    <property type="term" value="P:cyclic nucleotide biosynthetic process"/>
    <property type="evidence" value="ECO:0007669"/>
    <property type="project" value="InterPro"/>
</dbReference>
<dbReference type="Gene3D" id="1.25.40.10">
    <property type="entry name" value="Tetratricopeptide repeat domain"/>
    <property type="match status" value="1"/>
</dbReference>
<gene>
    <name evidence="5" type="ORF">GA0061099_1006651</name>
</gene>
<proteinExistence type="predicted"/>
<dbReference type="Pfam" id="PF13191">
    <property type="entry name" value="AAA_16"/>
    <property type="match status" value="1"/>
</dbReference>
<evidence type="ECO:0000256" key="2">
    <source>
        <dbReference type="ARBA" id="ARBA00022840"/>
    </source>
</evidence>
<evidence type="ECO:0000313" key="5">
    <source>
        <dbReference type="EMBL" id="SCB41870.1"/>
    </source>
</evidence>
<dbReference type="CDD" id="cd09487">
    <property type="entry name" value="SAM_superfamily"/>
    <property type="match status" value="1"/>
</dbReference>
<dbReference type="InterPro" id="IPR041664">
    <property type="entry name" value="AAA_16"/>
</dbReference>
<dbReference type="PROSITE" id="PS50125">
    <property type="entry name" value="GUANYLATE_CYCLASE_2"/>
    <property type="match status" value="1"/>
</dbReference>
<dbReference type="SUPFAM" id="SSF48452">
    <property type="entry name" value="TPR-like"/>
    <property type="match status" value="2"/>
</dbReference>
<dbReference type="GO" id="GO:0005524">
    <property type="term" value="F:ATP binding"/>
    <property type="evidence" value="ECO:0007669"/>
    <property type="project" value="UniProtKB-KW"/>
</dbReference>
<dbReference type="AlphaFoldDB" id="A0A1C3WPH1"/>
<dbReference type="InterPro" id="IPR011990">
    <property type="entry name" value="TPR-like_helical_dom_sf"/>
</dbReference>
<evidence type="ECO:0000256" key="1">
    <source>
        <dbReference type="ARBA" id="ARBA00022741"/>
    </source>
</evidence>
<feature type="domain" description="Guanylate cyclase" evidence="4">
    <location>
        <begin position="92"/>
        <end position="226"/>
    </location>
</feature>
<dbReference type="PROSITE" id="PS50105">
    <property type="entry name" value="SAM_DOMAIN"/>
    <property type="match status" value="1"/>
</dbReference>
<name>A0A1C3WPH1_9BRAD</name>
<reference evidence="5 6" key="1">
    <citation type="submission" date="2016-08" db="EMBL/GenBank/DDBJ databases">
        <authorList>
            <person name="Seilhamer J.J."/>
        </authorList>
    </citation>
    <scope>NUCLEOTIDE SEQUENCE [LARGE SCALE GENOMIC DNA]</scope>
    <source>
        <strain evidence="5 6">CCBAU 10071</strain>
    </source>
</reference>
<organism evidence="5 6">
    <name type="scientific">Bradyrhizobium yuanmingense</name>
    <dbReference type="NCBI Taxonomy" id="108015"/>
    <lineage>
        <taxon>Bacteria</taxon>
        <taxon>Pseudomonadati</taxon>
        <taxon>Pseudomonadota</taxon>
        <taxon>Alphaproteobacteria</taxon>
        <taxon>Hyphomicrobiales</taxon>
        <taxon>Nitrobacteraceae</taxon>
        <taxon>Bradyrhizobium</taxon>
    </lineage>
</organism>
<dbReference type="GO" id="GO:0035556">
    <property type="term" value="P:intracellular signal transduction"/>
    <property type="evidence" value="ECO:0007669"/>
    <property type="project" value="InterPro"/>
</dbReference>
<dbReference type="InterPro" id="IPR013761">
    <property type="entry name" value="SAM/pointed_sf"/>
</dbReference>
<dbReference type="Gene3D" id="3.30.70.1230">
    <property type="entry name" value="Nucleotide cyclase"/>
    <property type="match status" value="1"/>
</dbReference>
<dbReference type="SMART" id="SM00044">
    <property type="entry name" value="CYCc"/>
    <property type="match status" value="1"/>
</dbReference>
<keyword evidence="1" id="KW-0547">Nucleotide-binding</keyword>
<dbReference type="Gene3D" id="3.40.50.300">
    <property type="entry name" value="P-loop containing nucleotide triphosphate hydrolases"/>
    <property type="match status" value="1"/>
</dbReference>
<evidence type="ECO:0000259" key="3">
    <source>
        <dbReference type="PROSITE" id="PS50105"/>
    </source>
</evidence>
<dbReference type="SUPFAM" id="SSF52540">
    <property type="entry name" value="P-loop containing nucleoside triphosphate hydrolases"/>
    <property type="match status" value="1"/>
</dbReference>
<dbReference type="Pfam" id="PF00211">
    <property type="entry name" value="Guanylate_cyc"/>
    <property type="match status" value="1"/>
</dbReference>
<evidence type="ECO:0000313" key="6">
    <source>
        <dbReference type="Proteomes" id="UP000183174"/>
    </source>
</evidence>
<keyword evidence="2" id="KW-0067">ATP-binding</keyword>
<dbReference type="SUPFAM" id="SSF47769">
    <property type="entry name" value="SAM/Pointed domain"/>
    <property type="match status" value="1"/>
</dbReference>
<dbReference type="RefSeq" id="WP_036030595.1">
    <property type="nucleotide sequence ID" value="NZ_FMAE01000006.1"/>
</dbReference>
<dbReference type="PANTHER" id="PTHR16305">
    <property type="entry name" value="TESTICULAR SOLUBLE ADENYLYL CYCLASE"/>
    <property type="match status" value="1"/>
</dbReference>